<sequence length="126" mass="14011">MEFPKALLITALGTSMLFTTTIKADEYNRAEVYQAFYSYIMQNTSIDPKFQLDDFALSDLLVAMQQVTATTVTNREERIRQQFEWWLARRGENFLSDDDDGPGDGCVGGGSGSRDGDDDDCGGSDN</sequence>
<name>A0ABU9U0B9_9GAMM</name>
<feature type="compositionally biased region" description="Acidic residues" evidence="1">
    <location>
        <begin position="116"/>
        <end position="126"/>
    </location>
</feature>
<feature type="region of interest" description="Disordered" evidence="1">
    <location>
        <begin position="93"/>
        <end position="126"/>
    </location>
</feature>
<dbReference type="Proteomes" id="UP001388366">
    <property type="component" value="Unassembled WGS sequence"/>
</dbReference>
<proteinExistence type="predicted"/>
<dbReference type="EMBL" id="JBBMQU010000009">
    <property type="protein sequence ID" value="MEM5550485.1"/>
    <property type="molecule type" value="Genomic_DNA"/>
</dbReference>
<protein>
    <submittedName>
        <fullName evidence="2">Uncharacterized protein</fullName>
    </submittedName>
</protein>
<keyword evidence="3" id="KW-1185">Reference proteome</keyword>
<evidence type="ECO:0000313" key="3">
    <source>
        <dbReference type="Proteomes" id="UP001388366"/>
    </source>
</evidence>
<evidence type="ECO:0000256" key="1">
    <source>
        <dbReference type="SAM" id="MobiDB-lite"/>
    </source>
</evidence>
<gene>
    <name evidence="2" type="ORF">WNY63_07070</name>
</gene>
<comment type="caution">
    <text evidence="2">The sequence shown here is derived from an EMBL/GenBank/DDBJ whole genome shotgun (WGS) entry which is preliminary data.</text>
</comment>
<reference evidence="2 3" key="1">
    <citation type="submission" date="2024-03" db="EMBL/GenBank/DDBJ databases">
        <title>Community enrichment and isolation of bacterial strains for fucoidan degradation.</title>
        <authorList>
            <person name="Sichert A."/>
        </authorList>
    </citation>
    <scope>NUCLEOTIDE SEQUENCE [LARGE SCALE GENOMIC DNA]</scope>
    <source>
        <strain evidence="2 3">AS81</strain>
    </source>
</reference>
<organism evidence="2 3">
    <name type="scientific">Pseudoalteromonas neustonica</name>
    <dbReference type="NCBI Taxonomy" id="1840331"/>
    <lineage>
        <taxon>Bacteria</taxon>
        <taxon>Pseudomonadati</taxon>
        <taxon>Pseudomonadota</taxon>
        <taxon>Gammaproteobacteria</taxon>
        <taxon>Alteromonadales</taxon>
        <taxon>Pseudoalteromonadaceae</taxon>
        <taxon>Pseudoalteromonas</taxon>
    </lineage>
</organism>
<dbReference type="RefSeq" id="WP_342883626.1">
    <property type="nucleotide sequence ID" value="NZ_JBBMQU010000009.1"/>
</dbReference>
<evidence type="ECO:0000313" key="2">
    <source>
        <dbReference type="EMBL" id="MEM5550485.1"/>
    </source>
</evidence>
<feature type="compositionally biased region" description="Gly residues" evidence="1">
    <location>
        <begin position="103"/>
        <end position="113"/>
    </location>
</feature>
<accession>A0ABU9U0B9</accession>